<dbReference type="InterPro" id="IPR038717">
    <property type="entry name" value="Tc1-like_DDE_dom"/>
</dbReference>
<proteinExistence type="predicted"/>
<sequence>MDNAKYQRCSIVSELAEKLKIELLFLPAYSANLNLIERLWKWIKKDCLYCKYYERFSNFKKAIEATLQKVVLKKRKVELDSLLTLKFRLINILRCYEKYRPLFPRNTIKSKWEEKSYPVCRWTSFMRPSPRCWSRRSYLKISTSMGQENPVQAG</sequence>
<dbReference type="Pfam" id="PF13358">
    <property type="entry name" value="DDE_3"/>
    <property type="match status" value="1"/>
</dbReference>
<evidence type="ECO:0000313" key="2">
    <source>
        <dbReference type="EMBL" id="KAA6307544.1"/>
    </source>
</evidence>
<dbReference type="AlphaFoldDB" id="A0A5J4PG05"/>
<dbReference type="Gene3D" id="3.30.420.10">
    <property type="entry name" value="Ribonuclease H-like superfamily/Ribonuclease H"/>
    <property type="match status" value="1"/>
</dbReference>
<protein>
    <recommendedName>
        <fullName evidence="1">Tc1-like transposase DDE domain-containing protein</fullName>
    </recommendedName>
</protein>
<name>A0A5J4PG05_9ZZZZ</name>
<accession>A0A5J4PG05</accession>
<dbReference type="InterPro" id="IPR036397">
    <property type="entry name" value="RNaseH_sf"/>
</dbReference>
<gene>
    <name evidence="2" type="ORF">EZS27_040784</name>
</gene>
<dbReference type="EMBL" id="SNRY01009095">
    <property type="protein sequence ID" value="KAA6307544.1"/>
    <property type="molecule type" value="Genomic_DNA"/>
</dbReference>
<dbReference type="GO" id="GO:0003676">
    <property type="term" value="F:nucleic acid binding"/>
    <property type="evidence" value="ECO:0007669"/>
    <property type="project" value="InterPro"/>
</dbReference>
<comment type="caution">
    <text evidence="2">The sequence shown here is derived from an EMBL/GenBank/DDBJ whole genome shotgun (WGS) entry which is preliminary data.</text>
</comment>
<reference evidence="2" key="1">
    <citation type="submission" date="2019-03" db="EMBL/GenBank/DDBJ databases">
        <title>Single cell metagenomics reveals metabolic interactions within the superorganism composed of flagellate Streblomastix strix and complex community of Bacteroidetes bacteria on its surface.</title>
        <authorList>
            <person name="Treitli S.C."/>
            <person name="Kolisko M."/>
            <person name="Husnik F."/>
            <person name="Keeling P."/>
            <person name="Hampl V."/>
        </authorList>
    </citation>
    <scope>NUCLEOTIDE SEQUENCE</scope>
    <source>
        <strain evidence="2">STM</strain>
    </source>
</reference>
<organism evidence="2">
    <name type="scientific">termite gut metagenome</name>
    <dbReference type="NCBI Taxonomy" id="433724"/>
    <lineage>
        <taxon>unclassified sequences</taxon>
        <taxon>metagenomes</taxon>
        <taxon>organismal metagenomes</taxon>
    </lineage>
</organism>
<evidence type="ECO:0000259" key="1">
    <source>
        <dbReference type="Pfam" id="PF13358"/>
    </source>
</evidence>
<feature type="domain" description="Tc1-like transposase DDE" evidence="1">
    <location>
        <begin position="1"/>
        <end position="59"/>
    </location>
</feature>